<gene>
    <name evidence="1" type="ORF">AR438_09740</name>
</gene>
<dbReference type="Proteomes" id="UP000051682">
    <property type="component" value="Unassembled WGS sequence"/>
</dbReference>
<keyword evidence="2" id="KW-1185">Reference proteome</keyword>
<evidence type="ECO:0000313" key="2">
    <source>
        <dbReference type="Proteomes" id="UP000051682"/>
    </source>
</evidence>
<accession>A0A0Q3KPZ7</accession>
<dbReference type="OrthoDB" id="885042at2"/>
<evidence type="ECO:0000313" key="1">
    <source>
        <dbReference type="EMBL" id="KQK26260.1"/>
    </source>
</evidence>
<sequence>MRNLFLILLILFLNLNETIAIAKSEVYLCDSNGGKKYHYTKNCCGLSNCKHEIIKISLKKAQTLGKTLCGWE</sequence>
<reference evidence="1 2" key="1">
    <citation type="submission" date="2015-10" db="EMBL/GenBank/DDBJ databases">
        <title>Chryseobacterium aquaticum genome.</title>
        <authorList>
            <person name="Newman J.D."/>
            <person name="Ferguson M.B."/>
            <person name="Miller J.R."/>
        </authorList>
    </citation>
    <scope>NUCLEOTIDE SEQUENCE [LARGE SCALE GENOMIC DNA]</scope>
    <source>
        <strain evidence="1 2">KCTC 12483</strain>
    </source>
</reference>
<organism evidence="1 2">
    <name type="scientific">Chryseobacterium aquaticum</name>
    <dbReference type="NCBI Taxonomy" id="452084"/>
    <lineage>
        <taxon>Bacteria</taxon>
        <taxon>Pseudomonadati</taxon>
        <taxon>Bacteroidota</taxon>
        <taxon>Flavobacteriia</taxon>
        <taxon>Flavobacteriales</taxon>
        <taxon>Weeksellaceae</taxon>
        <taxon>Chryseobacterium group</taxon>
        <taxon>Chryseobacterium</taxon>
    </lineage>
</organism>
<dbReference type="EMBL" id="LLYZ01000005">
    <property type="protein sequence ID" value="KQK26260.1"/>
    <property type="molecule type" value="Genomic_DNA"/>
</dbReference>
<dbReference type="AlphaFoldDB" id="A0A0Q3KPZ7"/>
<name>A0A0Q3KPZ7_9FLAO</name>
<proteinExistence type="predicted"/>
<comment type="caution">
    <text evidence="1">The sequence shown here is derived from an EMBL/GenBank/DDBJ whole genome shotgun (WGS) entry which is preliminary data.</text>
</comment>
<protein>
    <submittedName>
        <fullName evidence="1">Uncharacterized protein</fullName>
    </submittedName>
</protein>